<dbReference type="PROSITE" id="PS00198">
    <property type="entry name" value="4FE4S_FER_1"/>
    <property type="match status" value="3"/>
</dbReference>
<feature type="binding site" evidence="10">
    <location>
        <position position="172"/>
    </location>
    <ligand>
        <name>[4Fe-4S] cluster</name>
        <dbReference type="ChEBI" id="CHEBI:49883"/>
        <label>3</label>
    </ligand>
</feature>
<keyword evidence="2 10" id="KW-0004">4Fe-4S</keyword>
<dbReference type="PANTHER" id="PTHR43560:SF1">
    <property type="entry name" value="ION-TRANSLOCATING OXIDOREDUCTASE COMPLEX SUBUNIT B"/>
    <property type="match status" value="1"/>
</dbReference>
<evidence type="ECO:0000259" key="11">
    <source>
        <dbReference type="PROSITE" id="PS51379"/>
    </source>
</evidence>
<feature type="binding site" evidence="10">
    <location>
        <position position="132"/>
    </location>
    <ligand>
        <name>[4Fe-4S] cluster</name>
        <dbReference type="ChEBI" id="CHEBI:49883"/>
        <label>2</label>
    </ligand>
</feature>
<dbReference type="InterPro" id="IPR050395">
    <property type="entry name" value="4Fe4S_Ferredoxin_RnfB"/>
</dbReference>
<feature type="domain" description="4Fe-4S ferredoxin-type" evidence="11">
    <location>
        <begin position="157"/>
        <end position="186"/>
    </location>
</feature>
<feature type="binding site" evidence="10">
    <location>
        <position position="176"/>
    </location>
    <ligand>
        <name>[4Fe-4S] cluster</name>
        <dbReference type="ChEBI" id="CHEBI:49883"/>
        <label>2</label>
    </ligand>
</feature>
<keyword evidence="4 10" id="KW-0677">Repeat</keyword>
<evidence type="ECO:0000256" key="2">
    <source>
        <dbReference type="ARBA" id="ARBA00022485"/>
    </source>
</evidence>
<keyword evidence="1 10" id="KW-0813">Transport</keyword>
<dbReference type="SUPFAM" id="SSF54862">
    <property type="entry name" value="4Fe-4S ferredoxins"/>
    <property type="match status" value="2"/>
</dbReference>
<evidence type="ECO:0000256" key="5">
    <source>
        <dbReference type="ARBA" id="ARBA00022967"/>
    </source>
</evidence>
<dbReference type="EC" id="7.-.-.-" evidence="10"/>
<keyword evidence="3 10" id="KW-0479">Metal-binding</keyword>
<dbReference type="AlphaFoldDB" id="A0A520KV71"/>
<dbReference type="Pfam" id="PF04060">
    <property type="entry name" value="FeS"/>
    <property type="match status" value="1"/>
</dbReference>
<comment type="cofactor">
    <cofactor evidence="10">
        <name>[4Fe-4S] cluster</name>
        <dbReference type="ChEBI" id="CHEBI:49883"/>
    </cofactor>
</comment>
<sequence>MIEIFTIVAVGFAFALILSIAADRFKVVMDEKVEKTIEILPGSNCGACGFSGCSAFAEALVKDPSLANKCAQTYMDKEKVKALSDLFGGEAGKKQKAVVLCNGGTKCTDKFEYDGEKSCSIAANLFQGNKSCEYGCLGFGDCVKVCPTLAIKMNDEGIPLINLDKCTGCGACVEVCPRKIIKIVPEEVPVFVACNNPTLWEDDLDVFFSSIHDKGKFTAMFDKIEVYKDKIFQTVGCTRCLKCIDICPRGALEFTVLEKNLSNADTYKITKTDQGRINWSDRFCIYCKRCEKICPENVISVEKPLNGSFNIDQNKCVECENCINLCPADNLSFTEGKNILFDNFCIYCGLCEAVCPTSAITVEVNEEDRPIKKIQNYCSNICKKCKLCIDACDKNAIRWDEKQNLPKIDYDLCKDCLSYACIDSCPLHIIKMVDREEEKVPVSIIVGR</sequence>
<keyword evidence="8 10" id="KW-0411">Iron-sulfur</keyword>
<dbReference type="PROSITE" id="PS51656">
    <property type="entry name" value="4FE4S"/>
    <property type="match status" value="1"/>
</dbReference>
<feature type="binding site" evidence="10">
    <location>
        <position position="146"/>
    </location>
    <ligand>
        <name>[4Fe-4S] cluster</name>
        <dbReference type="ChEBI" id="CHEBI:49883"/>
        <label>3</label>
    </ligand>
</feature>
<dbReference type="Gene3D" id="3.30.70.20">
    <property type="match status" value="4"/>
</dbReference>
<comment type="function">
    <text evidence="10">Part of a membrane-bound complex that couples electron transfer with translocation of ions across the membrane.</text>
</comment>
<evidence type="ECO:0000256" key="7">
    <source>
        <dbReference type="ARBA" id="ARBA00023004"/>
    </source>
</evidence>
<feature type="domain" description="4Fe-4S ferredoxin-type" evidence="11">
    <location>
        <begin position="370"/>
        <end position="402"/>
    </location>
</feature>
<evidence type="ECO:0000259" key="12">
    <source>
        <dbReference type="PROSITE" id="PS51656"/>
    </source>
</evidence>
<feature type="domain" description="4Fe-4S ferredoxin-type" evidence="11">
    <location>
        <begin position="307"/>
        <end position="336"/>
    </location>
</feature>
<dbReference type="Pfam" id="PF12838">
    <property type="entry name" value="Fer4_7"/>
    <property type="match status" value="2"/>
</dbReference>
<evidence type="ECO:0000256" key="6">
    <source>
        <dbReference type="ARBA" id="ARBA00022982"/>
    </source>
</evidence>
<dbReference type="PROSITE" id="PS51379">
    <property type="entry name" value="4FE4S_FER_2"/>
    <property type="match status" value="8"/>
</dbReference>
<dbReference type="GO" id="GO:0016491">
    <property type="term" value="F:oxidoreductase activity"/>
    <property type="evidence" value="ECO:0007669"/>
    <property type="project" value="UniProtKB-ARBA"/>
</dbReference>
<comment type="similarity">
    <text evidence="10">Belongs to the 4Fe4S bacterial-type ferredoxin family. RnfB subfamily.</text>
</comment>
<dbReference type="GO" id="GO:0022900">
    <property type="term" value="P:electron transport chain"/>
    <property type="evidence" value="ECO:0007669"/>
    <property type="project" value="UniProtKB-UniRule"/>
</dbReference>
<evidence type="ECO:0000313" key="13">
    <source>
        <dbReference type="EMBL" id="RZN65611.1"/>
    </source>
</evidence>
<feature type="domain" description="4Fe-4S ferredoxin-type" evidence="11">
    <location>
        <begin position="122"/>
        <end position="156"/>
    </location>
</feature>
<dbReference type="GO" id="GO:0051539">
    <property type="term" value="F:4 iron, 4 sulfur cluster binding"/>
    <property type="evidence" value="ECO:0007669"/>
    <property type="project" value="UniProtKB-UniRule"/>
</dbReference>
<gene>
    <name evidence="10" type="primary">rnfB</name>
    <name evidence="13" type="ORF">EF806_00015</name>
</gene>
<dbReference type="GO" id="GO:0005886">
    <property type="term" value="C:plasma membrane"/>
    <property type="evidence" value="ECO:0007669"/>
    <property type="project" value="UniProtKB-SubCell"/>
</dbReference>
<feature type="domain" description="4Fe-4S ferredoxin-type" evidence="11">
    <location>
        <begin position="337"/>
        <end position="365"/>
    </location>
</feature>
<keyword evidence="6 10" id="KW-0249">Electron transport</keyword>
<dbReference type="GO" id="GO:0009055">
    <property type="term" value="F:electron transfer activity"/>
    <property type="evidence" value="ECO:0007669"/>
    <property type="project" value="InterPro"/>
</dbReference>
<evidence type="ECO:0000256" key="9">
    <source>
        <dbReference type="ARBA" id="ARBA00023136"/>
    </source>
</evidence>
<evidence type="ECO:0000256" key="10">
    <source>
        <dbReference type="HAMAP-Rule" id="MF_00463"/>
    </source>
</evidence>
<feature type="domain" description="4Fe-4S ferredoxin-type" evidence="11">
    <location>
        <begin position="273"/>
        <end position="304"/>
    </location>
</feature>
<evidence type="ECO:0000313" key="14">
    <source>
        <dbReference type="Proteomes" id="UP000317158"/>
    </source>
</evidence>
<keyword evidence="7 10" id="KW-0408">Iron</keyword>
<dbReference type="Pfam" id="PF00037">
    <property type="entry name" value="Fer4"/>
    <property type="match status" value="1"/>
</dbReference>
<feature type="binding site" evidence="10">
    <location>
        <position position="142"/>
    </location>
    <ligand>
        <name>[4Fe-4S] cluster</name>
        <dbReference type="ChEBI" id="CHEBI:49883"/>
        <label>2</label>
    </ligand>
</feature>
<dbReference type="NCBIfam" id="TIGR01944">
    <property type="entry name" value="rnfB"/>
    <property type="match status" value="1"/>
</dbReference>
<keyword evidence="9 10" id="KW-0472">Membrane</keyword>
<keyword evidence="10" id="KW-1003">Cell membrane</keyword>
<protein>
    <recommendedName>
        <fullName evidence="10">Ion-translocating oxidoreductase complex subunit B</fullName>
        <ecNumber evidence="10">7.-.-.-</ecNumber>
    </recommendedName>
    <alternativeName>
        <fullName evidence="10">Rnf electron transport complex subunit B</fullName>
    </alternativeName>
</protein>
<dbReference type="Gene3D" id="1.10.15.40">
    <property type="entry name" value="Electron transport complex subunit B, putative Fe-S cluster"/>
    <property type="match status" value="1"/>
</dbReference>
<evidence type="ECO:0000256" key="4">
    <source>
        <dbReference type="ARBA" id="ARBA00022737"/>
    </source>
</evidence>
<dbReference type="PANTHER" id="PTHR43560">
    <property type="entry name" value="ION-TRANSLOCATING OXIDOREDUCTASE COMPLEX SUBUNIT B"/>
    <property type="match status" value="1"/>
</dbReference>
<dbReference type="Pfam" id="PF12798">
    <property type="entry name" value="Fer4_3"/>
    <property type="match status" value="1"/>
</dbReference>
<evidence type="ECO:0000256" key="1">
    <source>
        <dbReference type="ARBA" id="ARBA00022448"/>
    </source>
</evidence>
<name>A0A520KV71_METT2</name>
<evidence type="ECO:0000256" key="8">
    <source>
        <dbReference type="ARBA" id="ARBA00023014"/>
    </source>
</evidence>
<dbReference type="HAMAP" id="MF_00463">
    <property type="entry name" value="RsxB_RnfB"/>
    <property type="match status" value="1"/>
</dbReference>
<feature type="domain" description="4Fe-4S ferredoxin-type" evidence="11">
    <location>
        <begin position="227"/>
        <end position="257"/>
    </location>
</feature>
<dbReference type="InterPro" id="IPR010207">
    <property type="entry name" value="Elect_transpt_cplx_RnfB/RsxB"/>
</dbReference>
<comment type="caution">
    <text evidence="13">The sequence shown here is derived from an EMBL/GenBank/DDBJ whole genome shotgun (WGS) entry which is preliminary data.</text>
</comment>
<dbReference type="EMBL" id="RXIF01000001">
    <property type="protein sequence ID" value="RZN65611.1"/>
    <property type="molecule type" value="Genomic_DNA"/>
</dbReference>
<dbReference type="CDD" id="cd10549">
    <property type="entry name" value="MtMvhB_like"/>
    <property type="match status" value="1"/>
</dbReference>
<dbReference type="InterPro" id="IPR017896">
    <property type="entry name" value="4Fe4S_Fe-S-bd"/>
</dbReference>
<comment type="subunit">
    <text evidence="10">The Rnf complex is probably composed of eight subunits, including RnfA, RnfB, RnfC, RnfD, RnfE and RnfG.</text>
</comment>
<proteinExistence type="inferred from homology"/>
<organism evidence="13 14">
    <name type="scientific">Methanoliparum thermophilum</name>
    <dbReference type="NCBI Taxonomy" id="2491083"/>
    <lineage>
        <taxon>Archaea</taxon>
        <taxon>Methanobacteriati</taxon>
        <taxon>Methanobacteriota</taxon>
        <taxon>Candidatus Methanoliparia</taxon>
        <taxon>Candidatus Methanoliparales</taxon>
        <taxon>Candidatus Methanoliparaceae</taxon>
        <taxon>Candidatus Methanoliparum</taxon>
    </lineage>
</organism>
<dbReference type="InterPro" id="IPR017900">
    <property type="entry name" value="4Fe4S_Fe_S_CS"/>
</dbReference>
<feature type="region of interest" description="Hydrophobic" evidence="10">
    <location>
        <begin position="1"/>
        <end position="22"/>
    </location>
</feature>
<comment type="caution">
    <text evidence="10">Lacks conserved residue(s) required for the propagation of feature annotation.</text>
</comment>
<evidence type="ECO:0000256" key="3">
    <source>
        <dbReference type="ARBA" id="ARBA00022723"/>
    </source>
</evidence>
<dbReference type="InterPro" id="IPR007202">
    <property type="entry name" value="4Fe-4S_dom"/>
</dbReference>
<keyword evidence="5 10" id="KW-1278">Translocase</keyword>
<dbReference type="GO" id="GO:0046872">
    <property type="term" value="F:metal ion binding"/>
    <property type="evidence" value="ECO:0007669"/>
    <property type="project" value="UniProtKB-KW"/>
</dbReference>
<feature type="domain" description="4Fe-4S" evidence="12">
    <location>
        <begin position="28"/>
        <end position="89"/>
    </location>
</feature>
<feature type="domain" description="4Fe-4S ferredoxin-type" evidence="11">
    <location>
        <begin position="404"/>
        <end position="435"/>
    </location>
</feature>
<dbReference type="Proteomes" id="UP000317158">
    <property type="component" value="Unassembled WGS sequence"/>
</dbReference>
<reference evidence="13 14" key="1">
    <citation type="journal article" date="2019" name="Nat. Microbiol.">
        <title>Wide diversity of methane and short-chain alkane metabolisms in uncultured archaea.</title>
        <authorList>
            <person name="Borrel G."/>
            <person name="Adam P.S."/>
            <person name="McKay L.J."/>
            <person name="Chen L.X."/>
            <person name="Sierra-Garcia I.N."/>
            <person name="Sieber C.M."/>
            <person name="Letourneur Q."/>
            <person name="Ghozlane A."/>
            <person name="Andersen G.L."/>
            <person name="Li W.J."/>
            <person name="Hallam S.J."/>
            <person name="Muyzer G."/>
            <person name="de Oliveira V.M."/>
            <person name="Inskeep W.P."/>
            <person name="Banfield J.F."/>
            <person name="Gribaldo S."/>
        </authorList>
    </citation>
    <scope>NUCLEOTIDE SEQUENCE [LARGE SCALE GENOMIC DNA]</scope>
    <source>
        <strain evidence="13">NM1a</strain>
    </source>
</reference>
<accession>A0A520KV71</accession>
<comment type="subcellular location">
    <subcellularLocation>
        <location evidence="10">Cell membrane</location>
    </subcellularLocation>
</comment>
<feature type="binding site" evidence="10">
    <location>
        <position position="169"/>
    </location>
    <ligand>
        <name>[4Fe-4S] cluster</name>
        <dbReference type="ChEBI" id="CHEBI:49883"/>
        <label>3</label>
    </ligand>
</feature>
<feature type="binding site" evidence="10">
    <location>
        <position position="136"/>
    </location>
    <ligand>
        <name>[4Fe-4S] cluster</name>
        <dbReference type="ChEBI" id="CHEBI:49883"/>
        <label>2</label>
    </ligand>
</feature>
<feature type="binding site" evidence="10">
    <location>
        <position position="166"/>
    </location>
    <ligand>
        <name>[4Fe-4S] cluster</name>
        <dbReference type="ChEBI" id="CHEBI:49883"/>
        <label>3</label>
    </ligand>
</feature>